<comment type="caution">
    <text evidence="2">The sequence shown here is derived from an EMBL/GenBank/DDBJ whole genome shotgun (WGS) entry which is preliminary data.</text>
</comment>
<evidence type="ECO:0000256" key="1">
    <source>
        <dbReference type="SAM" id="MobiDB-lite"/>
    </source>
</evidence>
<accession>A0A9P4S721</accession>
<evidence type="ECO:0000313" key="3">
    <source>
        <dbReference type="Proteomes" id="UP000799429"/>
    </source>
</evidence>
<dbReference type="Proteomes" id="UP000799429">
    <property type="component" value="Unassembled WGS sequence"/>
</dbReference>
<feature type="region of interest" description="Disordered" evidence="1">
    <location>
        <begin position="387"/>
        <end position="417"/>
    </location>
</feature>
<sequence>MSWSSWLKDGKNRQYEVSVKSFIENWTDKNLSSGYTGLGYKFELGENPTDLQGGLKSFLTTLSPSPRGSSETLFNALVHYETIESSSNGAPSPQMREFLSQKLASQPGTPGFFAIQKANPTDFMLGKLEFVARKLAFELDQYDEFNPTVRLGSKVSPKLYVKNRGGGVEFYEFRKTIKLRVPENRLNTSMGYNPLMTGHLCVITVLSLQHNVPEKTMEVRGQCKILRTLFIPVESGSDRFINGIGLKCSVNYGSQIDLKEKVPKINFHLFDFDAGEEYFSEVDRELQKQFWGHFREFFQEKLSYMFMVPSDTQRVLEDIRPLLQESLLTVINAEEKDWLFKENRSITVDSGTNDEGYITGKITSLRSRSDINISSLVAPVRSTLSTGTPLVTQPHTKPTKPVIKPTEPSPTPSAMSAQGKLSWNLSSSSITMSNQASGLELIGTNISSTTIPFAYIKVKFTAGEEFSDLFVAEPVTTQVASSPPSDSNTSVLFKSSGEILCGDPELEASPSDTGNWWTVIINPRDNAKVFEVSGHHSLNFSLQGRLGAAGDHPIEVLEAVADDKGKIIYKSKDLFVSIKVGTSA</sequence>
<protein>
    <submittedName>
        <fullName evidence="2">Uncharacterized protein</fullName>
    </submittedName>
</protein>
<gene>
    <name evidence="2" type="ORF">M501DRAFT_995910</name>
</gene>
<evidence type="ECO:0000313" key="2">
    <source>
        <dbReference type="EMBL" id="KAF2837323.1"/>
    </source>
</evidence>
<dbReference type="AlphaFoldDB" id="A0A9P4S721"/>
<proteinExistence type="predicted"/>
<organism evidence="2 3">
    <name type="scientific">Patellaria atrata CBS 101060</name>
    <dbReference type="NCBI Taxonomy" id="1346257"/>
    <lineage>
        <taxon>Eukaryota</taxon>
        <taxon>Fungi</taxon>
        <taxon>Dikarya</taxon>
        <taxon>Ascomycota</taxon>
        <taxon>Pezizomycotina</taxon>
        <taxon>Dothideomycetes</taxon>
        <taxon>Dothideomycetes incertae sedis</taxon>
        <taxon>Patellariales</taxon>
        <taxon>Patellariaceae</taxon>
        <taxon>Patellaria</taxon>
    </lineage>
</organism>
<reference evidence="2" key="1">
    <citation type="journal article" date="2020" name="Stud. Mycol.">
        <title>101 Dothideomycetes genomes: a test case for predicting lifestyles and emergence of pathogens.</title>
        <authorList>
            <person name="Haridas S."/>
            <person name="Albert R."/>
            <person name="Binder M."/>
            <person name="Bloem J."/>
            <person name="Labutti K."/>
            <person name="Salamov A."/>
            <person name="Andreopoulos B."/>
            <person name="Baker S."/>
            <person name="Barry K."/>
            <person name="Bills G."/>
            <person name="Bluhm B."/>
            <person name="Cannon C."/>
            <person name="Castanera R."/>
            <person name="Culley D."/>
            <person name="Daum C."/>
            <person name="Ezra D."/>
            <person name="Gonzalez J."/>
            <person name="Henrissat B."/>
            <person name="Kuo A."/>
            <person name="Liang C."/>
            <person name="Lipzen A."/>
            <person name="Lutzoni F."/>
            <person name="Magnuson J."/>
            <person name="Mondo S."/>
            <person name="Nolan M."/>
            <person name="Ohm R."/>
            <person name="Pangilinan J."/>
            <person name="Park H.-J."/>
            <person name="Ramirez L."/>
            <person name="Alfaro M."/>
            <person name="Sun H."/>
            <person name="Tritt A."/>
            <person name="Yoshinaga Y."/>
            <person name="Zwiers L.-H."/>
            <person name="Turgeon B."/>
            <person name="Goodwin S."/>
            <person name="Spatafora J."/>
            <person name="Crous P."/>
            <person name="Grigoriev I."/>
        </authorList>
    </citation>
    <scope>NUCLEOTIDE SEQUENCE</scope>
    <source>
        <strain evidence="2">CBS 101060</strain>
    </source>
</reference>
<keyword evidence="3" id="KW-1185">Reference proteome</keyword>
<dbReference type="EMBL" id="MU006100">
    <property type="protein sequence ID" value="KAF2837323.1"/>
    <property type="molecule type" value="Genomic_DNA"/>
</dbReference>
<name>A0A9P4S721_9PEZI</name>
<feature type="compositionally biased region" description="Polar residues" evidence="1">
    <location>
        <begin position="387"/>
        <end position="396"/>
    </location>
</feature>